<evidence type="ECO:0000256" key="3">
    <source>
        <dbReference type="ARBA" id="ARBA00022475"/>
    </source>
</evidence>
<dbReference type="PIRSF" id="PIRSF016636">
    <property type="entry name" value="AlgI_DltB"/>
    <property type="match status" value="1"/>
</dbReference>
<evidence type="ECO:0000256" key="7">
    <source>
        <dbReference type="PIRNR" id="PIRNR016636"/>
    </source>
</evidence>
<comment type="similarity">
    <text evidence="2 7">Belongs to the membrane-bound acyltransferase family.</text>
</comment>
<dbReference type="RefSeq" id="WP_342455019.1">
    <property type="nucleotide sequence ID" value="NZ_JAGGKS010000003.1"/>
</dbReference>
<feature type="transmembrane region" description="Helical" evidence="8">
    <location>
        <begin position="174"/>
        <end position="194"/>
    </location>
</feature>
<dbReference type="InterPro" id="IPR004299">
    <property type="entry name" value="MBOAT_fam"/>
</dbReference>
<dbReference type="PANTHER" id="PTHR13285:SF18">
    <property type="entry name" value="PROTEIN-CYSTEINE N-PALMITOYLTRANSFERASE RASP"/>
    <property type="match status" value="1"/>
</dbReference>
<feature type="transmembrane region" description="Helical" evidence="8">
    <location>
        <begin position="386"/>
        <end position="407"/>
    </location>
</feature>
<evidence type="ECO:0000313" key="10">
    <source>
        <dbReference type="Proteomes" id="UP001519342"/>
    </source>
</evidence>
<comment type="subcellular location">
    <subcellularLocation>
        <location evidence="1">Cell membrane</location>
        <topology evidence="1">Multi-pass membrane protein</topology>
    </subcellularLocation>
</comment>
<dbReference type="PIRSF" id="PIRSF500217">
    <property type="entry name" value="AlgI"/>
    <property type="match status" value="1"/>
</dbReference>
<evidence type="ECO:0000256" key="2">
    <source>
        <dbReference type="ARBA" id="ARBA00010323"/>
    </source>
</evidence>
<gene>
    <name evidence="9" type="ORF">J2Z76_001245</name>
</gene>
<keyword evidence="7" id="KW-0808">Transferase</keyword>
<evidence type="ECO:0000256" key="1">
    <source>
        <dbReference type="ARBA" id="ARBA00004651"/>
    </source>
</evidence>
<evidence type="ECO:0000256" key="8">
    <source>
        <dbReference type="SAM" id="Phobius"/>
    </source>
</evidence>
<proteinExistence type="inferred from homology"/>
<evidence type="ECO:0000256" key="6">
    <source>
        <dbReference type="ARBA" id="ARBA00023136"/>
    </source>
</evidence>
<keyword evidence="4 8" id="KW-0812">Transmembrane</keyword>
<protein>
    <submittedName>
        <fullName evidence="9">Alginate O-acetyltransferase complex protein AlgI</fullName>
    </submittedName>
</protein>
<sequence>MFTFIFSIILNYIFGLLIDKFNTLFYRKVAIITAIAINLTLIGLLKYSNFIIENINSLFSSEISLFKYALPIGISFYTFQAISYIIDVYRKEVSAQTNFIKLALYISLFPQLIAGPIVRYKTINEELSMRKHSFEDFSYGVKRFIFGLSKKLIIADQLATLWTLSIETNQPSVIYYWLGAIAFSLQIYFDFSAYSDMAIGMGRMFGFHFLENFNHPFCSKSITEFWRRWHISLGSWFRDYLYIPLGGNRTGVLRWGINIFIVWCLTGFWHGADWNFILWGLMFGVVLVLEKIFLLRLLNKIPSLFTHIYTMLIVVFSFVLFNNEIIDAIEFIKSMLFMTDIPFFTVESNYYLGSYLYVLIIAIIFSTEIPKYIFLKLNIKPLWNKIFNFTEPIMLVIILLLSVGYMVDSSFQPFLYFRF</sequence>
<dbReference type="InterPro" id="IPR028362">
    <property type="entry name" value="AlgI"/>
</dbReference>
<name>A0ABS4GCI8_9FIRM</name>
<feature type="transmembrane region" description="Helical" evidence="8">
    <location>
        <begin position="252"/>
        <end position="270"/>
    </location>
</feature>
<reference evidence="9 10" key="1">
    <citation type="submission" date="2021-03" db="EMBL/GenBank/DDBJ databases">
        <title>Genomic Encyclopedia of Type Strains, Phase IV (KMG-IV): sequencing the most valuable type-strain genomes for metagenomic binning, comparative biology and taxonomic classification.</title>
        <authorList>
            <person name="Goeker M."/>
        </authorList>
    </citation>
    <scope>NUCLEOTIDE SEQUENCE [LARGE SCALE GENOMIC DNA]</scope>
    <source>
        <strain evidence="9 10">DSM 24004</strain>
    </source>
</reference>
<dbReference type="InterPro" id="IPR051085">
    <property type="entry name" value="MB_O-acyltransferase"/>
</dbReference>
<dbReference type="EMBL" id="JAGGKS010000003">
    <property type="protein sequence ID" value="MBP1925386.1"/>
    <property type="molecule type" value="Genomic_DNA"/>
</dbReference>
<dbReference type="PANTHER" id="PTHR13285">
    <property type="entry name" value="ACYLTRANSFERASE"/>
    <property type="match status" value="1"/>
</dbReference>
<keyword evidence="6 7" id="KW-0472">Membrane</keyword>
<feature type="transmembrane region" description="Helical" evidence="8">
    <location>
        <begin position="354"/>
        <end position="374"/>
    </location>
</feature>
<evidence type="ECO:0000256" key="5">
    <source>
        <dbReference type="ARBA" id="ARBA00022989"/>
    </source>
</evidence>
<feature type="transmembrane region" description="Helical" evidence="8">
    <location>
        <begin position="301"/>
        <end position="321"/>
    </location>
</feature>
<evidence type="ECO:0000313" key="9">
    <source>
        <dbReference type="EMBL" id="MBP1925386.1"/>
    </source>
</evidence>
<accession>A0ABS4GCI8</accession>
<comment type="caution">
    <text evidence="9">The sequence shown here is derived from an EMBL/GenBank/DDBJ whole genome shotgun (WGS) entry which is preliminary data.</text>
</comment>
<keyword evidence="3 7" id="KW-1003">Cell membrane</keyword>
<keyword evidence="10" id="KW-1185">Reference proteome</keyword>
<keyword evidence="7" id="KW-0012">Acyltransferase</keyword>
<dbReference type="InterPro" id="IPR024194">
    <property type="entry name" value="Ac/AlaTfrase_AlgI/DltB"/>
</dbReference>
<feature type="transmembrane region" description="Helical" evidence="8">
    <location>
        <begin position="276"/>
        <end position="294"/>
    </location>
</feature>
<dbReference type="Proteomes" id="UP001519342">
    <property type="component" value="Unassembled WGS sequence"/>
</dbReference>
<organism evidence="9 10">
    <name type="scientific">Sedimentibacter acidaminivorans</name>
    <dbReference type="NCBI Taxonomy" id="913099"/>
    <lineage>
        <taxon>Bacteria</taxon>
        <taxon>Bacillati</taxon>
        <taxon>Bacillota</taxon>
        <taxon>Tissierellia</taxon>
        <taxon>Sedimentibacter</taxon>
    </lineage>
</organism>
<keyword evidence="5 8" id="KW-1133">Transmembrane helix</keyword>
<feature type="transmembrane region" description="Helical" evidence="8">
    <location>
        <begin position="65"/>
        <end position="86"/>
    </location>
</feature>
<feature type="transmembrane region" description="Helical" evidence="8">
    <location>
        <begin position="25"/>
        <end position="45"/>
    </location>
</feature>
<evidence type="ECO:0000256" key="4">
    <source>
        <dbReference type="ARBA" id="ARBA00022692"/>
    </source>
</evidence>
<dbReference type="Pfam" id="PF03062">
    <property type="entry name" value="MBOAT"/>
    <property type="match status" value="1"/>
</dbReference>